<dbReference type="Proteomes" id="UP000032141">
    <property type="component" value="Chromosome C8"/>
</dbReference>
<accession>A0A0D3DU83</accession>
<dbReference type="Gramene" id="Bo8g092860.1">
    <property type="protein sequence ID" value="Bo8g092860.1"/>
    <property type="gene ID" value="Bo8g092860"/>
</dbReference>
<dbReference type="eggNOG" id="KOG1383">
    <property type="taxonomic scope" value="Eukaryota"/>
</dbReference>
<reference evidence="5 6" key="1">
    <citation type="journal article" date="2014" name="Genome Biol.">
        <title>Transcriptome and methylome profiling reveals relics of genome dominance in the mesopolyploid Brassica oleracea.</title>
        <authorList>
            <person name="Parkin I.A."/>
            <person name="Koh C."/>
            <person name="Tang H."/>
            <person name="Robinson S.J."/>
            <person name="Kagale S."/>
            <person name="Clarke W.E."/>
            <person name="Town C.D."/>
            <person name="Nixon J."/>
            <person name="Krishnakumar V."/>
            <person name="Bidwell S.L."/>
            <person name="Denoeud F."/>
            <person name="Belcram H."/>
            <person name="Links M.G."/>
            <person name="Just J."/>
            <person name="Clarke C."/>
            <person name="Bender T."/>
            <person name="Huebert T."/>
            <person name="Mason A.S."/>
            <person name="Pires J.C."/>
            <person name="Barker G."/>
            <person name="Moore J."/>
            <person name="Walley P.G."/>
            <person name="Manoli S."/>
            <person name="Batley J."/>
            <person name="Edwards D."/>
            <person name="Nelson M.N."/>
            <person name="Wang X."/>
            <person name="Paterson A.H."/>
            <person name="King G."/>
            <person name="Bancroft I."/>
            <person name="Chalhoub B."/>
            <person name="Sharpe A.G."/>
        </authorList>
    </citation>
    <scope>NUCLEOTIDE SEQUENCE</scope>
    <source>
        <strain evidence="5 6">cv. TO1000</strain>
    </source>
</reference>
<dbReference type="GO" id="GO:0003713">
    <property type="term" value="F:transcription coactivator activity"/>
    <property type="evidence" value="ECO:0007669"/>
    <property type="project" value="TreeGrafter"/>
</dbReference>
<organism evidence="5 6">
    <name type="scientific">Brassica oleracea var. oleracea</name>
    <dbReference type="NCBI Taxonomy" id="109376"/>
    <lineage>
        <taxon>Eukaryota</taxon>
        <taxon>Viridiplantae</taxon>
        <taxon>Streptophyta</taxon>
        <taxon>Embryophyta</taxon>
        <taxon>Tracheophyta</taxon>
        <taxon>Spermatophyta</taxon>
        <taxon>Magnoliopsida</taxon>
        <taxon>eudicotyledons</taxon>
        <taxon>Gunneridae</taxon>
        <taxon>Pentapetalae</taxon>
        <taxon>rosids</taxon>
        <taxon>malvids</taxon>
        <taxon>Brassicales</taxon>
        <taxon>Brassicaceae</taxon>
        <taxon>Brassiceae</taxon>
        <taxon>Brassica</taxon>
    </lineage>
</organism>
<dbReference type="AlphaFoldDB" id="A0A0D3DU83"/>
<dbReference type="InterPro" id="IPR013921">
    <property type="entry name" value="Mediator_Med20"/>
</dbReference>
<keyword evidence="6" id="KW-1185">Reference proteome</keyword>
<keyword evidence="4" id="KW-0804">Transcription</keyword>
<evidence type="ECO:0000256" key="2">
    <source>
        <dbReference type="ARBA" id="ARBA00010743"/>
    </source>
</evidence>
<dbReference type="GO" id="GO:0006357">
    <property type="term" value="P:regulation of transcription by RNA polymerase II"/>
    <property type="evidence" value="ECO:0007669"/>
    <property type="project" value="InterPro"/>
</dbReference>
<gene>
    <name evidence="4" type="primary">MED20</name>
</gene>
<proteinExistence type="inferred from homology"/>
<dbReference type="EnsemblPlants" id="Bo8g092860.1">
    <property type="protein sequence ID" value="Bo8g092860.1"/>
    <property type="gene ID" value="Bo8g092860"/>
</dbReference>
<dbReference type="STRING" id="109376.A0A0D3DU83"/>
<keyword evidence="4" id="KW-0010">Activator</keyword>
<evidence type="ECO:0000256" key="3">
    <source>
        <dbReference type="ARBA" id="ARBA00023242"/>
    </source>
</evidence>
<comment type="subcellular location">
    <subcellularLocation>
        <location evidence="1 4">Nucleus</location>
    </subcellularLocation>
</comment>
<comment type="similarity">
    <text evidence="2 4">Belongs to the Mediator complex subunit 20 family.</text>
</comment>
<evidence type="ECO:0000256" key="4">
    <source>
        <dbReference type="RuleBase" id="RU364152"/>
    </source>
</evidence>
<keyword evidence="3 4" id="KW-0539">Nucleus</keyword>
<dbReference type="PANTHER" id="PTHR12465">
    <property type="entry name" value="UBIQUITIN SPECIFIC PROTEASE HOMOLOG 49"/>
    <property type="match status" value="1"/>
</dbReference>
<evidence type="ECO:0000313" key="5">
    <source>
        <dbReference type="EnsemblPlants" id="Bo8g092860.1"/>
    </source>
</evidence>
<comment type="function">
    <text evidence="4">Component of the Mediator complex, a coactivator involved in the regulated transcription of nearly all RNA polymerase II-dependent genes. Mediator functions as a bridge to convey information from gene-specific regulatory proteins to the basal RNA polymerase II transcription machinery. Mediator is recruited to promoters by direct interactions with regulatory proteins and serves as a scaffold for the assembly of a functional preinitiation complex with RNA polymerase II and the general transcription factors.</text>
</comment>
<dbReference type="HOGENOM" id="CLU_2486489_0_0_1"/>
<dbReference type="PANTHER" id="PTHR12465:SF0">
    <property type="entry name" value="MEDIATOR OF RNA POLYMERASE II TRANSCRIPTION SUBUNIT 20"/>
    <property type="match status" value="1"/>
</dbReference>
<sequence>MLSSTFVYKHVSCLCFSVCQDIGLCNLVSSFGSLSRVADQPIFIFRSQIIVVEADSSIQLIMEKLQSYKSKVSLYFDGFQYQLGVFR</sequence>
<keyword evidence="4" id="KW-0805">Transcription regulation</keyword>
<protein>
    <recommendedName>
        <fullName evidence="4">Mediator of RNA polymerase II transcription subunit 20</fullName>
    </recommendedName>
    <alternativeName>
        <fullName evidence="4">Mediator complex subunit 20</fullName>
    </alternativeName>
</protein>
<name>A0A0D3DU83_BRAOL</name>
<evidence type="ECO:0000313" key="6">
    <source>
        <dbReference type="Proteomes" id="UP000032141"/>
    </source>
</evidence>
<dbReference type="Pfam" id="PF08612">
    <property type="entry name" value="Med20"/>
    <property type="match status" value="1"/>
</dbReference>
<evidence type="ECO:0000256" key="1">
    <source>
        <dbReference type="ARBA" id="ARBA00004123"/>
    </source>
</evidence>
<comment type="subunit">
    <text evidence="4">Component of the Mediator complex.</text>
</comment>
<reference evidence="5" key="2">
    <citation type="submission" date="2015-03" db="UniProtKB">
        <authorList>
            <consortium name="EnsemblPlants"/>
        </authorList>
    </citation>
    <scope>IDENTIFICATION</scope>
</reference>
<dbReference type="GO" id="GO:0016592">
    <property type="term" value="C:mediator complex"/>
    <property type="evidence" value="ECO:0007669"/>
    <property type="project" value="InterPro"/>
</dbReference>